<reference evidence="11 12" key="1">
    <citation type="submission" date="2017-05" db="EMBL/GenBank/DDBJ databases">
        <title>De novo genome assembly of Deniococcus indicus strain DR1.</title>
        <authorList>
            <person name="Chauhan D."/>
            <person name="Yennamalli R.M."/>
            <person name="Priyadarshini R."/>
        </authorList>
    </citation>
    <scope>NUCLEOTIDE SEQUENCE [LARGE SCALE GENOMIC DNA]</scope>
    <source>
        <strain evidence="11 12">DR1</strain>
    </source>
</reference>
<keyword evidence="12" id="KW-1185">Reference proteome</keyword>
<keyword evidence="3 5" id="KW-0378">Hydrolase</keyword>
<feature type="active site" description="Charge relay system" evidence="5">
    <location>
        <position position="173"/>
    </location>
</feature>
<dbReference type="InterPro" id="IPR007280">
    <property type="entry name" value="Peptidase_C_arc/bac"/>
</dbReference>
<evidence type="ECO:0000259" key="8">
    <source>
        <dbReference type="Pfam" id="PF04151"/>
    </source>
</evidence>
<dbReference type="PROSITE" id="PS51257">
    <property type="entry name" value="PROKAR_LIPOPROTEIN"/>
    <property type="match status" value="1"/>
</dbReference>
<keyword evidence="6" id="KW-0732">Signal</keyword>
<evidence type="ECO:0000259" key="7">
    <source>
        <dbReference type="Pfam" id="PF00082"/>
    </source>
</evidence>
<dbReference type="Gene3D" id="3.40.50.200">
    <property type="entry name" value="Peptidase S8/S53 domain"/>
    <property type="match status" value="1"/>
</dbReference>
<dbReference type="Pfam" id="PF22148">
    <property type="entry name" value="Fervidolysin_NPro-like"/>
    <property type="match status" value="1"/>
</dbReference>
<dbReference type="EMBL" id="NHMK01000010">
    <property type="protein sequence ID" value="OWL96806.1"/>
    <property type="molecule type" value="Genomic_DNA"/>
</dbReference>
<dbReference type="InterPro" id="IPR000209">
    <property type="entry name" value="Peptidase_S8/S53_dom"/>
</dbReference>
<evidence type="ECO:0000313" key="11">
    <source>
        <dbReference type="EMBL" id="OWL96806.1"/>
    </source>
</evidence>
<evidence type="ECO:0000256" key="5">
    <source>
        <dbReference type="PROSITE-ProRule" id="PRU01240"/>
    </source>
</evidence>
<dbReference type="InterPro" id="IPR036852">
    <property type="entry name" value="Peptidase_S8/S53_dom_sf"/>
</dbReference>
<dbReference type="AlphaFoldDB" id="A0A246BMA2"/>
<dbReference type="GO" id="GO:0006508">
    <property type="term" value="P:proteolysis"/>
    <property type="evidence" value="ECO:0007669"/>
    <property type="project" value="UniProtKB-KW"/>
</dbReference>
<evidence type="ECO:0000256" key="2">
    <source>
        <dbReference type="ARBA" id="ARBA00022670"/>
    </source>
</evidence>
<comment type="similarity">
    <text evidence="1 5">Belongs to the peptidase S8 family.</text>
</comment>
<dbReference type="RefSeq" id="WP_088248007.1">
    <property type="nucleotide sequence ID" value="NZ_NHMK01000010.1"/>
</dbReference>
<dbReference type="PANTHER" id="PTHR43806">
    <property type="entry name" value="PEPTIDASE S8"/>
    <property type="match status" value="1"/>
</dbReference>
<dbReference type="OrthoDB" id="52744at2"/>
<gene>
    <name evidence="11" type="ORF">CBQ26_07380</name>
</gene>
<dbReference type="InterPro" id="IPR054399">
    <property type="entry name" value="Fervidolysin-like_N_prodom"/>
</dbReference>
<feature type="active site" description="Charge relay system" evidence="5">
    <location>
        <position position="217"/>
    </location>
</feature>
<dbReference type="PIRSF" id="PIRSF037882">
    <property type="entry name" value="Subtilisin_rel_fervidolysin"/>
    <property type="match status" value="1"/>
</dbReference>
<dbReference type="InterPro" id="IPR015500">
    <property type="entry name" value="Peptidase_S8_subtilisin-rel"/>
</dbReference>
<dbReference type="Gene3D" id="2.60.120.380">
    <property type="match status" value="1"/>
</dbReference>
<organism evidence="11 12">
    <name type="scientific">Deinococcus indicus</name>
    <dbReference type="NCBI Taxonomy" id="223556"/>
    <lineage>
        <taxon>Bacteria</taxon>
        <taxon>Thermotogati</taxon>
        <taxon>Deinococcota</taxon>
        <taxon>Deinococci</taxon>
        <taxon>Deinococcales</taxon>
        <taxon>Deinococcaceae</taxon>
        <taxon>Deinococcus</taxon>
    </lineage>
</organism>
<feature type="domain" description="Peptidase S8/S53" evidence="7">
    <location>
        <begin position="164"/>
        <end position="423"/>
    </location>
</feature>
<comment type="caution">
    <text evidence="11">The sequence shown here is derived from an EMBL/GenBank/DDBJ whole genome shotgun (WGS) entry which is preliminary data.</text>
</comment>
<feature type="active site" description="Charge relay system" evidence="5">
    <location>
        <position position="372"/>
    </location>
</feature>
<protein>
    <submittedName>
        <fullName evidence="11">Serine protease</fullName>
    </submittedName>
</protein>
<feature type="chain" id="PRO_5012534977" evidence="6">
    <location>
        <begin position="27"/>
        <end position="689"/>
    </location>
</feature>
<accession>A0A246BMA2</accession>
<evidence type="ECO:0000259" key="10">
    <source>
        <dbReference type="Pfam" id="PF24025"/>
    </source>
</evidence>
<dbReference type="InterPro" id="IPR023828">
    <property type="entry name" value="Peptidase_S8_Ser-AS"/>
</dbReference>
<sequence length="689" mass="72052">MRKNLPLTLGVLGLTALLAACSTQTAAPVAAPAPADTDLATAGTTQYVRNEVVVGYDTQAGLNAAAAAMNGTVVRTIPEIRTALIRVPGDALKVAGTGSKVSGVRYARANVVVTPQRGDPTPVAGAGLNAQAASADQIFDELPQYALDPRHLNAKAAWDKGLTGKGVLVAVIDDPGDVTHPDLAPNWAGKAFDPAQAKTYTNGAEWAKYFQKPENDHGTYVASSIIAAKNGQGIVGLAYEAKWMPVVMFNPGGYSSFNIALGAVWATNNGARVINNSWGGGVSFGPVKDAFDYAMANGTTVVASMGNSYHDEFQYPAALPGIIASGALDGSNRKVTFSTTGRHISSSAPGQDTMLARPTWQGGGYALISGTSFSSPYTAAVAALVLQKCPAATPYQVRRVMEMNANGAIGSNPTGFDRDTGWGALDAGKIAQTLTDCAALPARGANVHVNLSYVNGSGTQKGILGDVILRGQGMRAGATDDPTPLYLSPTDENGDVRFSEIAPGTYDLYIAGPDLSTTGGKTDERGTFVGTLTATSGSTYAAPDRKRLLLPAAFVDTNPTDPYEPNDDLGNAAPIAYGQTTQTAYIYGKPQDFDVFTFSGKKGDAIRAEVQARIQFGGQLDSFVYLLDPTGKVLEVNDDRGAGDSDSELNFTLPADGNYFLAVTSYDISEGQDDDSPFNKYRLKLSKTN</sequence>
<name>A0A246BMA2_9DEIO</name>
<dbReference type="InterPro" id="IPR017306">
    <property type="entry name" value="Peptidase_S8A_fervidolysi-like"/>
</dbReference>
<proteinExistence type="inferred from homology"/>
<evidence type="ECO:0000256" key="3">
    <source>
        <dbReference type="ARBA" id="ARBA00022801"/>
    </source>
</evidence>
<evidence type="ECO:0000256" key="6">
    <source>
        <dbReference type="SAM" id="SignalP"/>
    </source>
</evidence>
<feature type="signal peptide" evidence="6">
    <location>
        <begin position="1"/>
        <end position="26"/>
    </location>
</feature>
<dbReference type="Proteomes" id="UP000197208">
    <property type="component" value="Unassembled WGS sequence"/>
</dbReference>
<evidence type="ECO:0000259" key="9">
    <source>
        <dbReference type="Pfam" id="PF22148"/>
    </source>
</evidence>
<dbReference type="PRINTS" id="PR00723">
    <property type="entry name" value="SUBTILISIN"/>
</dbReference>
<feature type="domain" description="Peptidase C-terminal archaeal/bacterial" evidence="8">
    <location>
        <begin position="592"/>
        <end position="665"/>
    </location>
</feature>
<dbReference type="PANTHER" id="PTHR43806:SF11">
    <property type="entry name" value="CEREVISIN-RELATED"/>
    <property type="match status" value="1"/>
</dbReference>
<dbReference type="SUPFAM" id="SSF52743">
    <property type="entry name" value="Subtilisin-like"/>
    <property type="match status" value="1"/>
</dbReference>
<feature type="domain" description="Fervidolysin/DR-A0283-like Ig-like" evidence="10">
    <location>
        <begin position="479"/>
        <end position="532"/>
    </location>
</feature>
<dbReference type="InterPro" id="IPR056489">
    <property type="entry name" value="Ig_Fls_DR_A0283-like"/>
</dbReference>
<dbReference type="InterPro" id="IPR050131">
    <property type="entry name" value="Peptidase_S8_subtilisin-like"/>
</dbReference>
<keyword evidence="2 5" id="KW-0645">Protease</keyword>
<keyword evidence="4 5" id="KW-0720">Serine protease</keyword>
<feature type="domain" description="Fervidolysin-like N-terminal prodomain" evidence="9">
    <location>
        <begin position="37"/>
        <end position="110"/>
    </location>
</feature>
<dbReference type="PROSITE" id="PS00138">
    <property type="entry name" value="SUBTILASE_SER"/>
    <property type="match status" value="1"/>
</dbReference>
<evidence type="ECO:0000256" key="4">
    <source>
        <dbReference type="ARBA" id="ARBA00022825"/>
    </source>
</evidence>
<dbReference type="Pfam" id="PF24025">
    <property type="entry name" value="Ig_DR_A0283-like"/>
    <property type="match status" value="1"/>
</dbReference>
<dbReference type="Gene3D" id="3.30.70.80">
    <property type="entry name" value="Peptidase S8 propeptide/proteinase inhibitor I9"/>
    <property type="match status" value="1"/>
</dbReference>
<dbReference type="InterPro" id="IPR037045">
    <property type="entry name" value="S8pro/Inhibitor_I9_sf"/>
</dbReference>
<dbReference type="Pfam" id="PF00082">
    <property type="entry name" value="Peptidase_S8"/>
    <property type="match status" value="1"/>
</dbReference>
<evidence type="ECO:0000313" key="12">
    <source>
        <dbReference type="Proteomes" id="UP000197208"/>
    </source>
</evidence>
<dbReference type="GO" id="GO:0004252">
    <property type="term" value="F:serine-type endopeptidase activity"/>
    <property type="evidence" value="ECO:0007669"/>
    <property type="project" value="UniProtKB-UniRule"/>
</dbReference>
<evidence type="ECO:0000256" key="1">
    <source>
        <dbReference type="ARBA" id="ARBA00011073"/>
    </source>
</evidence>
<dbReference type="PROSITE" id="PS51892">
    <property type="entry name" value="SUBTILASE"/>
    <property type="match status" value="1"/>
</dbReference>
<dbReference type="Pfam" id="PF04151">
    <property type="entry name" value="PPC"/>
    <property type="match status" value="1"/>
</dbReference>